<keyword evidence="2" id="KW-1003">Cell membrane</keyword>
<dbReference type="PANTHER" id="PTHR30572">
    <property type="entry name" value="MEMBRANE COMPONENT OF TRANSPORTER-RELATED"/>
    <property type="match status" value="1"/>
</dbReference>
<keyword evidence="10" id="KW-1185">Reference proteome</keyword>
<dbReference type="OrthoDB" id="973461at2"/>
<feature type="domain" description="MacB-like periplasmic core" evidence="8">
    <location>
        <begin position="539"/>
        <end position="643"/>
    </location>
</feature>
<comment type="subcellular location">
    <subcellularLocation>
        <location evidence="1">Cell membrane</location>
        <topology evidence="1">Multi-pass membrane protein</topology>
    </subcellularLocation>
</comment>
<dbReference type="InterPro" id="IPR003838">
    <property type="entry name" value="ABC3_permease_C"/>
</dbReference>
<keyword evidence="3 6" id="KW-0812">Transmembrane</keyword>
<dbReference type="Pfam" id="PF02687">
    <property type="entry name" value="FtsX"/>
    <property type="match status" value="2"/>
</dbReference>
<accession>A0A4Y8L0L9</accession>
<evidence type="ECO:0000256" key="1">
    <source>
        <dbReference type="ARBA" id="ARBA00004651"/>
    </source>
</evidence>
<dbReference type="Pfam" id="PF12704">
    <property type="entry name" value="MacB_PCD"/>
    <property type="match status" value="2"/>
</dbReference>
<evidence type="ECO:0000256" key="6">
    <source>
        <dbReference type="SAM" id="Phobius"/>
    </source>
</evidence>
<dbReference type="InterPro" id="IPR050250">
    <property type="entry name" value="Macrolide_Exporter_MacB"/>
</dbReference>
<dbReference type="PANTHER" id="PTHR30572:SF18">
    <property type="entry name" value="ABC-TYPE MACROLIDE FAMILY EXPORT SYSTEM PERMEASE COMPONENT 2"/>
    <property type="match status" value="1"/>
</dbReference>
<feature type="transmembrane region" description="Helical" evidence="6">
    <location>
        <begin position="403"/>
        <end position="428"/>
    </location>
</feature>
<sequence>MRHCYCGNLRYQPQYYIQKSGRLTEKIKNKLMKAIFKNFIFILKKFKTSSFLNILGLSVAMAVFIICMIQVFSDFTYNHNFKNINNTYLFTQYRTISPNDTYAPWISTPRAKEMSEKFPEIRNYCLYISNANSNFDIIQKNGEKISIEANLIKTTKGFIDIFSPQIITGNPAEVFTGEKTSKAMLTESIAKTLFGDESAIGKSFFFHNSTEPITVTAICKDFPKNCFVPNGVFVLLPDDIPENSNYFGYFDIAPENVEKLEKRLNSAEFYGENTMKQFKADPENASSASLIPLNRIHLHFPMVGSGNFNSTVSLLAIGIAILIMAYINYINFSIAIAPARIKSLNIQKILGAKNKTLRSVIIFEAVLFSLIAYSLALLCVELFKDTTIVKSLFTDISVSYNKVLLVCTGIIIFFCGILFGLYPAYYVTSFSPAIAIKNSFASSKRSLKLKNTLICIQFISSVTLISIAAFIYIQYNYITNYSWGIQKENIVYMRTYGLKTDIDTFGKELIRNKDISDYTIAGFLPGSVGMGWDRDFEGKIISVMSWPVGRNFLEFFGVPVVQGRNFTDTEESDIPYIIVNQAFMNKYRFEDILGKKIFCFDGDGEIIGVAKNVNFESLHNPIRPMIFVRLNSGWNNIILLKISSNNIDNTFNYIKQCWNKYNDEVFDCKFLDTRLDNLYKKENNLAQVILICSIITIMIAIMGVYGLIVFNTKYRSKEIAIRKVNGSSVFSIVLLLNRNIFGMLILAFCIATPLAYYIVQQWLDSFAYKTPVYWWVFATSGILVFLTTIATTCWQSIKAARKNPINYLKSE</sequence>
<evidence type="ECO:0000313" key="10">
    <source>
        <dbReference type="Proteomes" id="UP000297861"/>
    </source>
</evidence>
<feature type="domain" description="ABC3 transporter permease C-terminal" evidence="7">
    <location>
        <begin position="692"/>
        <end position="804"/>
    </location>
</feature>
<protein>
    <submittedName>
        <fullName evidence="9">FtsX-like permease family protein</fullName>
    </submittedName>
</protein>
<evidence type="ECO:0000256" key="2">
    <source>
        <dbReference type="ARBA" id="ARBA00022475"/>
    </source>
</evidence>
<dbReference type="Proteomes" id="UP000297861">
    <property type="component" value="Unassembled WGS sequence"/>
</dbReference>
<name>A0A4Y8L0L9_9BACT</name>
<feature type="domain" description="ABC3 transporter permease C-terminal" evidence="7">
    <location>
        <begin position="317"/>
        <end position="432"/>
    </location>
</feature>
<dbReference type="GO" id="GO:0022857">
    <property type="term" value="F:transmembrane transporter activity"/>
    <property type="evidence" value="ECO:0007669"/>
    <property type="project" value="TreeGrafter"/>
</dbReference>
<feature type="transmembrane region" description="Helical" evidence="6">
    <location>
        <begin position="314"/>
        <end position="339"/>
    </location>
</feature>
<dbReference type="EMBL" id="SOML01000007">
    <property type="protein sequence ID" value="TFD95568.1"/>
    <property type="molecule type" value="Genomic_DNA"/>
</dbReference>
<evidence type="ECO:0000256" key="4">
    <source>
        <dbReference type="ARBA" id="ARBA00022989"/>
    </source>
</evidence>
<keyword evidence="5 6" id="KW-0472">Membrane</keyword>
<feature type="transmembrane region" description="Helical" evidence="6">
    <location>
        <begin position="729"/>
        <end position="759"/>
    </location>
</feature>
<feature type="domain" description="MacB-like periplasmic core" evidence="8">
    <location>
        <begin position="50"/>
        <end position="227"/>
    </location>
</feature>
<dbReference type="InterPro" id="IPR025857">
    <property type="entry name" value="MacB_PCD"/>
</dbReference>
<dbReference type="AlphaFoldDB" id="A0A4Y8L0L9"/>
<evidence type="ECO:0000313" key="9">
    <source>
        <dbReference type="EMBL" id="TFD95568.1"/>
    </source>
</evidence>
<evidence type="ECO:0000259" key="7">
    <source>
        <dbReference type="Pfam" id="PF02687"/>
    </source>
</evidence>
<dbReference type="GO" id="GO:0005886">
    <property type="term" value="C:plasma membrane"/>
    <property type="evidence" value="ECO:0007669"/>
    <property type="project" value="UniProtKB-SubCell"/>
</dbReference>
<comment type="caution">
    <text evidence="9">The sequence shown here is derived from an EMBL/GenBank/DDBJ whole genome shotgun (WGS) entry which is preliminary data.</text>
</comment>
<reference evidence="9 10" key="1">
    <citation type="submission" date="2019-03" db="EMBL/GenBank/DDBJ databases">
        <title>San Antonio Military Medical Center submission to MRSN (WRAIR), pending publication.</title>
        <authorList>
            <person name="Blyth D.M."/>
            <person name="Mccarthy S.L."/>
            <person name="Schall S.E."/>
            <person name="Stam J.A."/>
            <person name="Ong A.C."/>
            <person name="Mcgann P.T."/>
        </authorList>
    </citation>
    <scope>NUCLEOTIDE SEQUENCE [LARGE SCALE GENOMIC DNA]</scope>
    <source>
        <strain evidence="9 10">MRSN571793</strain>
    </source>
</reference>
<evidence type="ECO:0000259" key="8">
    <source>
        <dbReference type="Pfam" id="PF12704"/>
    </source>
</evidence>
<feature type="transmembrane region" description="Helical" evidence="6">
    <location>
        <begin position="51"/>
        <end position="72"/>
    </location>
</feature>
<feature type="transmembrane region" description="Helical" evidence="6">
    <location>
        <begin position="360"/>
        <end position="383"/>
    </location>
</feature>
<keyword evidence="4 6" id="KW-1133">Transmembrane helix</keyword>
<feature type="transmembrane region" description="Helical" evidence="6">
    <location>
        <begin position="449"/>
        <end position="473"/>
    </location>
</feature>
<feature type="transmembrane region" description="Helical" evidence="6">
    <location>
        <begin position="771"/>
        <end position="794"/>
    </location>
</feature>
<dbReference type="STRING" id="1121485.GCA_000426485_03256"/>
<proteinExistence type="predicted"/>
<organism evidence="9 10">
    <name type="scientific">Dysgonomonas capnocytophagoides</name>
    <dbReference type="NCBI Taxonomy" id="45254"/>
    <lineage>
        <taxon>Bacteria</taxon>
        <taxon>Pseudomonadati</taxon>
        <taxon>Bacteroidota</taxon>
        <taxon>Bacteroidia</taxon>
        <taxon>Bacteroidales</taxon>
        <taxon>Dysgonomonadaceae</taxon>
        <taxon>Dysgonomonas</taxon>
    </lineage>
</organism>
<feature type="transmembrane region" description="Helical" evidence="6">
    <location>
        <begin position="685"/>
        <end position="708"/>
    </location>
</feature>
<evidence type="ECO:0000256" key="3">
    <source>
        <dbReference type="ARBA" id="ARBA00022692"/>
    </source>
</evidence>
<gene>
    <name evidence="9" type="ORF">E2605_12050</name>
</gene>
<evidence type="ECO:0000256" key="5">
    <source>
        <dbReference type="ARBA" id="ARBA00023136"/>
    </source>
</evidence>